<comment type="caution">
    <text evidence="1">The sequence shown here is derived from an EMBL/GenBank/DDBJ whole genome shotgun (WGS) entry which is preliminary data.</text>
</comment>
<evidence type="ECO:0000313" key="1">
    <source>
        <dbReference type="EMBL" id="MDH0827130.1"/>
    </source>
</evidence>
<evidence type="ECO:0000313" key="2">
    <source>
        <dbReference type="Proteomes" id="UP001160116"/>
    </source>
</evidence>
<name>A0AA42MB48_ACIJO</name>
<dbReference type="Proteomes" id="UP001160116">
    <property type="component" value="Unassembled WGS sequence"/>
</dbReference>
<dbReference type="EMBL" id="JAOCCL010000029">
    <property type="protein sequence ID" value="MDH0827130.1"/>
    <property type="molecule type" value="Genomic_DNA"/>
</dbReference>
<dbReference type="AlphaFoldDB" id="A0AA42MB48"/>
<reference evidence="1" key="1">
    <citation type="submission" date="2022-09" db="EMBL/GenBank/DDBJ databases">
        <title>Intensive care unit water sources are persistently colonized with multi-drug resistant bacteria and are the site of extensive horizontal gene transfer of antibiotic resistance genes.</title>
        <authorList>
            <person name="Diorio-Toth L."/>
        </authorList>
    </citation>
    <scope>NUCLEOTIDE SEQUENCE</scope>
    <source>
        <strain evidence="1">GD03885</strain>
    </source>
</reference>
<gene>
    <name evidence="1" type="ORF">N5C97_11615</name>
</gene>
<organism evidence="1 2">
    <name type="scientific">Acinetobacter johnsonii</name>
    <dbReference type="NCBI Taxonomy" id="40214"/>
    <lineage>
        <taxon>Bacteria</taxon>
        <taxon>Pseudomonadati</taxon>
        <taxon>Pseudomonadota</taxon>
        <taxon>Gammaproteobacteria</taxon>
        <taxon>Moraxellales</taxon>
        <taxon>Moraxellaceae</taxon>
        <taxon>Acinetobacter</taxon>
    </lineage>
</organism>
<dbReference type="RefSeq" id="WP_279679171.1">
    <property type="nucleotide sequence ID" value="NZ_JAOCCL010000029.1"/>
</dbReference>
<proteinExistence type="predicted"/>
<sequence>MNLQIILDEKILKIDNLTIDLANIHALNFFKKESINGKQHYFYNQLIYLSDMVDLKVFLKTENMIYILFQTPEFFEKNLLHSKVLKRFMKKYKLEHSNFYVEHPTKVILNKENHKWNLVEFTYDPKQGDISMSLEF</sequence>
<protein>
    <submittedName>
        <fullName evidence="1">Uncharacterized protein</fullName>
    </submittedName>
</protein>
<accession>A0AA42MB48</accession>